<dbReference type="SMART" id="SM00363">
    <property type="entry name" value="S4"/>
    <property type="match status" value="1"/>
</dbReference>
<keyword evidence="5 6" id="KW-0687">Ribonucleoprotein</keyword>
<dbReference type="Pfam" id="PF01479">
    <property type="entry name" value="S4"/>
    <property type="match status" value="1"/>
</dbReference>
<dbReference type="HAMAP" id="MF_01306_A">
    <property type="entry name" value="Ribosomal_uS4_A"/>
    <property type="match status" value="1"/>
</dbReference>
<dbReference type="AlphaFoldDB" id="A0A811T9P1"/>
<accession>A0A811T9P1</accession>
<name>A0A811T9P1_9EURY</name>
<dbReference type="GO" id="GO:0006412">
    <property type="term" value="P:translation"/>
    <property type="evidence" value="ECO:0007669"/>
    <property type="project" value="UniProtKB-UniRule"/>
</dbReference>
<keyword evidence="4 6" id="KW-0689">Ribosomal protein</keyword>
<comment type="function">
    <text evidence="6">With S5 and S12 plays an important role in translational accuracy.</text>
</comment>
<evidence type="ECO:0000256" key="6">
    <source>
        <dbReference type="HAMAP-Rule" id="MF_01306"/>
    </source>
</evidence>
<feature type="domain" description="Small ribosomal subunit protein uS4 N-terminal" evidence="8">
    <location>
        <begin position="2"/>
        <end position="107"/>
    </location>
</feature>
<dbReference type="GO" id="GO:0042274">
    <property type="term" value="P:ribosomal small subunit biogenesis"/>
    <property type="evidence" value="ECO:0007669"/>
    <property type="project" value="TreeGrafter"/>
</dbReference>
<dbReference type="EMBL" id="CAJHIP010000001">
    <property type="protein sequence ID" value="CAD6490906.1"/>
    <property type="molecule type" value="Genomic_DNA"/>
</dbReference>
<dbReference type="Proteomes" id="UP000634805">
    <property type="component" value="Unassembled WGS sequence"/>
</dbReference>
<dbReference type="InterPro" id="IPR022802">
    <property type="entry name" value="Ribosomal_uS4_arc"/>
</dbReference>
<evidence type="ECO:0000256" key="3">
    <source>
        <dbReference type="ARBA" id="ARBA00022884"/>
    </source>
</evidence>
<comment type="similarity">
    <text evidence="1 6">Belongs to the universal ribosomal protein uS4 family.</text>
</comment>
<sequence>MGYPGKNRKSYETPKHPWQKERIAGEVDFIKTYGLRNKKEVWKAHTILKKYRQAAMRLLAETAKGEVSTHIKRETNDILTRLKKYGILSEEGSLDDVLALEVPSILERRLQTQAHKQGITRTKRQARQFVVHGHVAVNGCKITVPGYMLTKDEEMHISYYTSSPLNSEDHPERPEKVIQTVALETTDTTQEE</sequence>
<dbReference type="GO" id="GO:0003735">
    <property type="term" value="F:structural constituent of ribosome"/>
    <property type="evidence" value="ECO:0007669"/>
    <property type="project" value="InterPro"/>
</dbReference>
<proteinExistence type="inferred from homology"/>
<dbReference type="Proteomes" id="UP000603056">
    <property type="component" value="Unassembled WGS sequence"/>
</dbReference>
<comment type="subunit">
    <text evidence="6">Part of the 30S ribosomal subunit. Contacts protein S5. The interaction surface between S4 and S5 is involved in control of translational fidelity.</text>
</comment>
<dbReference type="Gene3D" id="3.10.290.10">
    <property type="entry name" value="RNA-binding S4 domain"/>
    <property type="match status" value="1"/>
</dbReference>
<dbReference type="PANTHER" id="PTHR11831">
    <property type="entry name" value="30S 40S RIBOSOMAL PROTEIN"/>
    <property type="match status" value="1"/>
</dbReference>
<dbReference type="InterPro" id="IPR036986">
    <property type="entry name" value="S4_RNA-bd_sf"/>
</dbReference>
<evidence type="ECO:0000256" key="5">
    <source>
        <dbReference type="ARBA" id="ARBA00023274"/>
    </source>
</evidence>
<evidence type="ECO:0000313" key="10">
    <source>
        <dbReference type="EMBL" id="CAD6492440.1"/>
    </source>
</evidence>
<dbReference type="InterPro" id="IPR001912">
    <property type="entry name" value="Ribosomal_uS4_N"/>
</dbReference>
<gene>
    <name evidence="6 10" type="primary">rps4</name>
    <name evidence="10" type="ORF">EMLJLAPB_00280</name>
    <name evidence="9" type="ORF">FFODKBPE_00039</name>
</gene>
<dbReference type="InterPro" id="IPR022801">
    <property type="entry name" value="Ribosomal_uS4"/>
</dbReference>
<evidence type="ECO:0000259" key="8">
    <source>
        <dbReference type="SMART" id="SM01390"/>
    </source>
</evidence>
<dbReference type="PANTHER" id="PTHR11831:SF5">
    <property type="entry name" value="40S RIBOSOMAL PROTEIN S9"/>
    <property type="match status" value="1"/>
</dbReference>
<dbReference type="InterPro" id="IPR005710">
    <property type="entry name" value="Ribosomal_uS4_euk/arc"/>
</dbReference>
<dbReference type="GO" id="GO:0015935">
    <property type="term" value="C:small ribosomal subunit"/>
    <property type="evidence" value="ECO:0007669"/>
    <property type="project" value="InterPro"/>
</dbReference>
<dbReference type="SMART" id="SM01390">
    <property type="entry name" value="Ribosomal_S4"/>
    <property type="match status" value="1"/>
</dbReference>
<evidence type="ECO:0000256" key="2">
    <source>
        <dbReference type="ARBA" id="ARBA00022730"/>
    </source>
</evidence>
<evidence type="ECO:0000313" key="9">
    <source>
        <dbReference type="EMBL" id="CAD6490906.1"/>
    </source>
</evidence>
<keyword evidence="2 6" id="KW-0699">rRNA-binding</keyword>
<evidence type="ECO:0000313" key="11">
    <source>
        <dbReference type="Proteomes" id="UP000634805"/>
    </source>
</evidence>
<protein>
    <recommendedName>
        <fullName evidence="6">Small ribosomal subunit protein uS4</fullName>
    </recommendedName>
</protein>
<dbReference type="SUPFAM" id="SSF55174">
    <property type="entry name" value="Alpha-L RNA-binding motif"/>
    <property type="match status" value="1"/>
</dbReference>
<dbReference type="GO" id="GO:0019843">
    <property type="term" value="F:rRNA binding"/>
    <property type="evidence" value="ECO:0007669"/>
    <property type="project" value="UniProtKB-UniRule"/>
</dbReference>
<feature type="domain" description="RNA-binding S4" evidence="7">
    <location>
        <begin position="108"/>
        <end position="179"/>
    </location>
</feature>
<dbReference type="CDD" id="cd00165">
    <property type="entry name" value="S4"/>
    <property type="match status" value="1"/>
</dbReference>
<dbReference type="NCBIfam" id="TIGR01018">
    <property type="entry name" value="uS4_arch"/>
    <property type="match status" value="1"/>
</dbReference>
<dbReference type="InterPro" id="IPR002942">
    <property type="entry name" value="S4_RNA-bd"/>
</dbReference>
<evidence type="ECO:0000256" key="1">
    <source>
        <dbReference type="ARBA" id="ARBA00007465"/>
    </source>
</evidence>
<comment type="caution">
    <text evidence="10">The sequence shown here is derived from an EMBL/GenBank/DDBJ whole genome shotgun (WGS) entry which is preliminary data.</text>
</comment>
<evidence type="ECO:0000259" key="7">
    <source>
        <dbReference type="SMART" id="SM00363"/>
    </source>
</evidence>
<dbReference type="NCBIfam" id="NF003139">
    <property type="entry name" value="PRK04051.1"/>
    <property type="match status" value="1"/>
</dbReference>
<reference evidence="10" key="1">
    <citation type="submission" date="2020-10" db="EMBL/GenBank/DDBJ databases">
        <authorList>
            <person name="Hahn C.J."/>
            <person name="Laso-Perez R."/>
            <person name="Vulcano F."/>
            <person name="Vaziourakis K.-M."/>
            <person name="Stokke R."/>
            <person name="Steen I.H."/>
            <person name="Teske A."/>
            <person name="Boetius A."/>
            <person name="Liebeke M."/>
            <person name="Amann R."/>
            <person name="Knittel K."/>
        </authorList>
    </citation>
    <scope>NUCLEOTIDE SEQUENCE</scope>
    <source>
        <strain evidence="10">Gfbio:e3339647-f889-4370-9287-4fb5cb688e4c:AG392D22_GoMArc1</strain>
        <strain evidence="9">Gfbio:e3339647-f889-4370-9287-4fb5cb688e4c:AG394J04_GoMArc1</strain>
    </source>
</reference>
<evidence type="ECO:0000256" key="4">
    <source>
        <dbReference type="ARBA" id="ARBA00022980"/>
    </source>
</evidence>
<dbReference type="EMBL" id="CAJHIS010000005">
    <property type="protein sequence ID" value="CAD6492440.1"/>
    <property type="molecule type" value="Genomic_DNA"/>
</dbReference>
<keyword evidence="3 6" id="KW-0694">RNA-binding</keyword>
<organism evidence="10 11">
    <name type="scientific">Candidatus Argoarchaeum ethanivorans</name>
    <dbReference type="NCBI Taxonomy" id="2608793"/>
    <lineage>
        <taxon>Archaea</taxon>
        <taxon>Methanobacteriati</taxon>
        <taxon>Methanobacteriota</taxon>
        <taxon>Stenosarchaea group</taxon>
        <taxon>Methanomicrobia</taxon>
        <taxon>Methanosarcinales</taxon>
        <taxon>Methanosarcinales incertae sedis</taxon>
        <taxon>GOM Arc I cluster</taxon>
        <taxon>Candidatus Argoarchaeum</taxon>
    </lineage>
</organism>
<comment type="function">
    <text evidence="6">One of the primary rRNA binding proteins, it binds directly to 16S rRNA where it nucleates assembly of the body of the 30S subunit.</text>
</comment>
<dbReference type="PROSITE" id="PS50889">
    <property type="entry name" value="S4"/>
    <property type="match status" value="1"/>
</dbReference>